<protein>
    <submittedName>
        <fullName evidence="2">Uncharacterized protein</fullName>
    </submittedName>
</protein>
<feature type="region of interest" description="Disordered" evidence="1">
    <location>
        <begin position="25"/>
        <end position="61"/>
    </location>
</feature>
<organism evidence="2 3">
    <name type="scientific">Hibiscus sabdariffa</name>
    <name type="common">roselle</name>
    <dbReference type="NCBI Taxonomy" id="183260"/>
    <lineage>
        <taxon>Eukaryota</taxon>
        <taxon>Viridiplantae</taxon>
        <taxon>Streptophyta</taxon>
        <taxon>Embryophyta</taxon>
        <taxon>Tracheophyta</taxon>
        <taxon>Spermatophyta</taxon>
        <taxon>Magnoliopsida</taxon>
        <taxon>eudicotyledons</taxon>
        <taxon>Gunneridae</taxon>
        <taxon>Pentapetalae</taxon>
        <taxon>rosids</taxon>
        <taxon>malvids</taxon>
        <taxon>Malvales</taxon>
        <taxon>Malvaceae</taxon>
        <taxon>Malvoideae</taxon>
        <taxon>Hibiscus</taxon>
    </lineage>
</organism>
<accession>A0ABR2U5F3</accession>
<feature type="compositionally biased region" description="Polar residues" evidence="1">
    <location>
        <begin position="52"/>
        <end position="61"/>
    </location>
</feature>
<keyword evidence="3" id="KW-1185">Reference proteome</keyword>
<evidence type="ECO:0000313" key="2">
    <source>
        <dbReference type="EMBL" id="KAK9044855.1"/>
    </source>
</evidence>
<name>A0ABR2U5F3_9ROSI</name>
<reference evidence="2 3" key="1">
    <citation type="journal article" date="2024" name="G3 (Bethesda)">
        <title>Genome assembly of Hibiscus sabdariffa L. provides insights into metabolisms of medicinal natural products.</title>
        <authorList>
            <person name="Kim T."/>
        </authorList>
    </citation>
    <scope>NUCLEOTIDE SEQUENCE [LARGE SCALE GENOMIC DNA]</scope>
    <source>
        <strain evidence="2">TK-2024</strain>
        <tissue evidence="2">Old leaves</tissue>
    </source>
</reference>
<gene>
    <name evidence="2" type="ORF">V6N11_058746</name>
</gene>
<evidence type="ECO:0000256" key="1">
    <source>
        <dbReference type="SAM" id="MobiDB-lite"/>
    </source>
</evidence>
<evidence type="ECO:0000313" key="3">
    <source>
        <dbReference type="Proteomes" id="UP001396334"/>
    </source>
</evidence>
<sequence length="96" mass="10236">MPQFHIRLVLSQKHNIEGIISMFSSLPHSSENGPHHDSKSSTPKALPHLGSEGSTPTYVGSSVSGALPHSILTTSLEDFTLSPGAYSSTYALKYSP</sequence>
<dbReference type="Proteomes" id="UP001396334">
    <property type="component" value="Unassembled WGS sequence"/>
</dbReference>
<comment type="caution">
    <text evidence="2">The sequence shown here is derived from an EMBL/GenBank/DDBJ whole genome shotgun (WGS) entry which is preliminary data.</text>
</comment>
<dbReference type="EMBL" id="JBBPBN010000002">
    <property type="protein sequence ID" value="KAK9044855.1"/>
    <property type="molecule type" value="Genomic_DNA"/>
</dbReference>
<proteinExistence type="predicted"/>